<gene>
    <name evidence="5" type="ORF">PCOR1329_LOCUS25574</name>
</gene>
<dbReference type="EMBL" id="CAUYUJ010008947">
    <property type="protein sequence ID" value="CAK0825448.1"/>
    <property type="molecule type" value="Genomic_DNA"/>
</dbReference>
<proteinExistence type="predicted"/>
<feature type="region of interest" description="Disordered" evidence="3">
    <location>
        <begin position="136"/>
        <end position="165"/>
    </location>
</feature>
<dbReference type="SMART" id="SM00223">
    <property type="entry name" value="APPLE"/>
    <property type="match status" value="1"/>
</dbReference>
<feature type="region of interest" description="Disordered" evidence="3">
    <location>
        <begin position="267"/>
        <end position="328"/>
    </location>
</feature>
<evidence type="ECO:0000256" key="2">
    <source>
        <dbReference type="ARBA" id="ARBA00023157"/>
    </source>
</evidence>
<name>A0ABN9S1B5_9DINO</name>
<dbReference type="InterPro" id="IPR003609">
    <property type="entry name" value="Pan_app"/>
</dbReference>
<organism evidence="5 6">
    <name type="scientific">Prorocentrum cordatum</name>
    <dbReference type="NCBI Taxonomy" id="2364126"/>
    <lineage>
        <taxon>Eukaryota</taxon>
        <taxon>Sar</taxon>
        <taxon>Alveolata</taxon>
        <taxon>Dinophyceae</taxon>
        <taxon>Prorocentrales</taxon>
        <taxon>Prorocentraceae</taxon>
        <taxon>Prorocentrum</taxon>
    </lineage>
</organism>
<dbReference type="InterPro" id="IPR000177">
    <property type="entry name" value="Apple"/>
</dbReference>
<keyword evidence="1" id="KW-0677">Repeat</keyword>
<keyword evidence="6" id="KW-1185">Reference proteome</keyword>
<evidence type="ECO:0000256" key="1">
    <source>
        <dbReference type="ARBA" id="ARBA00022737"/>
    </source>
</evidence>
<feature type="compositionally biased region" description="Low complexity" evidence="3">
    <location>
        <begin position="319"/>
        <end position="328"/>
    </location>
</feature>
<evidence type="ECO:0000313" key="5">
    <source>
        <dbReference type="EMBL" id="CAK0825448.1"/>
    </source>
</evidence>
<protein>
    <recommendedName>
        <fullName evidence="4">Apple domain-containing protein</fullName>
    </recommendedName>
</protein>
<comment type="caution">
    <text evidence="5">The sequence shown here is derived from an EMBL/GenBank/DDBJ whole genome shotgun (WGS) entry which is preliminary data.</text>
</comment>
<dbReference type="Proteomes" id="UP001189429">
    <property type="component" value="Unassembled WGS sequence"/>
</dbReference>
<evidence type="ECO:0000259" key="4">
    <source>
        <dbReference type="SMART" id="SM00223"/>
    </source>
</evidence>
<evidence type="ECO:0000313" key="6">
    <source>
        <dbReference type="Proteomes" id="UP001189429"/>
    </source>
</evidence>
<feature type="domain" description="Apple" evidence="4">
    <location>
        <begin position="334"/>
        <end position="406"/>
    </location>
</feature>
<dbReference type="CDD" id="cd01100">
    <property type="entry name" value="APPLE_Factor_XI_like"/>
    <property type="match status" value="1"/>
</dbReference>
<sequence length="557" mass="58358">METPGGAPRVAVTPYRAPAHAVAAAVAALRGSNDAVLYKMNSRVILKLASSFFCNLSSPQFAFDWGTKRTRQRHEEVSTLLLGVACAPDSWEWKDALVVLDGGKAKAYIERAMAAAAAAAPRGAAAGPWRPLSVLCRRAPADPPPSGRTGVERREGSDQDVGPGDVEAFSWQVLPRWWGVAWAQGGAGLLDGLQAEDQIYDPASGSYYPARPAPPEAAPSPGLQAEPSAIPPAPPSLTGATPAGGGLLYDPATGSYYRESGAEAAAAAAPAGAAPPPASATPPAEEPPAPPRAPAAGEPTPEPEPASAAQEELPPPAPATAAGAPPGAARCGWVEEDTYYPGNDLGVAEQGVAGADQCCARCADASGCVAWTYGKESQECALKGRAPLASLTKVPDPSYTSGQPTQVREPIPLTVPAPGRSLYCFALSMPSGPELELLQWQFEHQASLFLCDEYAVYSNVSMNIVPGLLTKLVSSDLQCEKGGEFGTALNLDIFVAVWTSVVNDGRFKFHDWTVKVDPDAVFFAARLRVIAEKYVQDLKAKPRGLYLNNCHRGPVEE</sequence>
<feature type="compositionally biased region" description="Low complexity" evidence="3">
    <location>
        <begin position="294"/>
        <end position="312"/>
    </location>
</feature>
<keyword evidence="2" id="KW-1015">Disulfide bond</keyword>
<feature type="region of interest" description="Disordered" evidence="3">
    <location>
        <begin position="204"/>
        <end position="245"/>
    </location>
</feature>
<accession>A0ABN9S1B5</accession>
<evidence type="ECO:0000256" key="3">
    <source>
        <dbReference type="SAM" id="MobiDB-lite"/>
    </source>
</evidence>
<feature type="compositionally biased region" description="Pro residues" evidence="3">
    <location>
        <begin position="273"/>
        <end position="293"/>
    </location>
</feature>
<dbReference type="Gene3D" id="3.50.4.10">
    <property type="entry name" value="Hepatocyte Growth Factor"/>
    <property type="match status" value="1"/>
</dbReference>
<reference evidence="5" key="1">
    <citation type="submission" date="2023-10" db="EMBL/GenBank/DDBJ databases">
        <authorList>
            <person name="Chen Y."/>
            <person name="Shah S."/>
            <person name="Dougan E. K."/>
            <person name="Thang M."/>
            <person name="Chan C."/>
        </authorList>
    </citation>
    <scope>NUCLEOTIDE SEQUENCE [LARGE SCALE GENOMIC DNA]</scope>
</reference>
<dbReference type="Pfam" id="PF14295">
    <property type="entry name" value="PAN_4"/>
    <property type="match status" value="1"/>
</dbReference>